<evidence type="ECO:0000259" key="1">
    <source>
        <dbReference type="SMART" id="SM01022"/>
    </source>
</evidence>
<reference evidence="2 3" key="1">
    <citation type="submission" date="2023-07" db="EMBL/GenBank/DDBJ databases">
        <title>Genomic Encyclopedia of Type Strains, Phase IV (KMG-IV): sequencing the most valuable type-strain genomes for metagenomic binning, comparative biology and taxonomic classification.</title>
        <authorList>
            <person name="Goeker M."/>
        </authorList>
    </citation>
    <scope>NUCLEOTIDE SEQUENCE [LARGE SCALE GENOMIC DNA]</scope>
    <source>
        <strain evidence="2 3">DSM 16460</strain>
    </source>
</reference>
<dbReference type="SUPFAM" id="SSF88697">
    <property type="entry name" value="PUA domain-like"/>
    <property type="match status" value="1"/>
</dbReference>
<dbReference type="InterPro" id="IPR016645">
    <property type="entry name" value="UCP016134"/>
</dbReference>
<dbReference type="PIRSF" id="PIRSF016134">
    <property type="entry name" value="UCP016134"/>
    <property type="match status" value="1"/>
</dbReference>
<comment type="caution">
    <text evidence="2">The sequence shown here is derived from an EMBL/GenBank/DDBJ whole genome shotgun (WGS) entry which is preliminary data.</text>
</comment>
<feature type="domain" description="ASCH" evidence="1">
    <location>
        <begin position="5"/>
        <end position="114"/>
    </location>
</feature>
<dbReference type="Gene3D" id="2.30.130.30">
    <property type="entry name" value="Hypothetical protein"/>
    <property type="match status" value="1"/>
</dbReference>
<dbReference type="EMBL" id="JAUSTQ010000005">
    <property type="protein sequence ID" value="MDQ0159603.1"/>
    <property type="molecule type" value="Genomic_DNA"/>
</dbReference>
<dbReference type="CDD" id="cd06555">
    <property type="entry name" value="ASCH_PF0470_like"/>
    <property type="match status" value="1"/>
</dbReference>
<protein>
    <submittedName>
        <fullName evidence="2">ASC-1-like (ASCH) protein</fullName>
    </submittedName>
</protein>
<dbReference type="RefSeq" id="WP_306976210.1">
    <property type="nucleotide sequence ID" value="NZ_JAUSTQ010000005.1"/>
</dbReference>
<dbReference type="Proteomes" id="UP001224359">
    <property type="component" value="Unassembled WGS sequence"/>
</dbReference>
<dbReference type="InterPro" id="IPR015947">
    <property type="entry name" value="PUA-like_sf"/>
</dbReference>
<dbReference type="Pfam" id="PF04266">
    <property type="entry name" value="ASCH"/>
    <property type="match status" value="1"/>
</dbReference>
<name>A0ABT9VF83_9BACI</name>
<sequence length="114" mass="13142">MEHNMGLYESPFNSIKTGNKEVEVRLNDEKRRKLNPGDTIKFSKVPDSNETLTVEIIEMRNFPTFKDMYENIPASDLDAVGGSIDEMVERTYQIYTPEQEKQWGTVAIRIKLLG</sequence>
<proteinExistence type="predicted"/>
<keyword evidence="3" id="KW-1185">Reference proteome</keyword>
<gene>
    <name evidence="2" type="ORF">J2S77_001587</name>
</gene>
<evidence type="ECO:0000313" key="3">
    <source>
        <dbReference type="Proteomes" id="UP001224359"/>
    </source>
</evidence>
<accession>A0ABT9VF83</accession>
<dbReference type="SMART" id="SM01022">
    <property type="entry name" value="ASCH"/>
    <property type="match status" value="1"/>
</dbReference>
<organism evidence="2 3">
    <name type="scientific">Alkalibacillus salilacus</name>
    <dbReference type="NCBI Taxonomy" id="284582"/>
    <lineage>
        <taxon>Bacteria</taxon>
        <taxon>Bacillati</taxon>
        <taxon>Bacillota</taxon>
        <taxon>Bacilli</taxon>
        <taxon>Bacillales</taxon>
        <taxon>Bacillaceae</taxon>
        <taxon>Alkalibacillus</taxon>
    </lineage>
</organism>
<evidence type="ECO:0000313" key="2">
    <source>
        <dbReference type="EMBL" id="MDQ0159603.1"/>
    </source>
</evidence>
<dbReference type="InterPro" id="IPR007374">
    <property type="entry name" value="ASCH_domain"/>
</dbReference>